<evidence type="ECO:0000313" key="8">
    <source>
        <dbReference type="EMBL" id="KAK8032953.1"/>
    </source>
</evidence>
<evidence type="ECO:0000256" key="6">
    <source>
        <dbReference type="SAM" id="MobiDB-lite"/>
    </source>
</evidence>
<dbReference type="SMART" id="SM00292">
    <property type="entry name" value="BRCT"/>
    <property type="match status" value="1"/>
</dbReference>
<proteinExistence type="predicted"/>
<accession>A0ABR1SF49</accession>
<evidence type="ECO:0000256" key="5">
    <source>
        <dbReference type="ARBA" id="ARBA00023242"/>
    </source>
</evidence>
<keyword evidence="3" id="KW-0863">Zinc-finger</keyword>
<feature type="region of interest" description="Disordered" evidence="6">
    <location>
        <begin position="281"/>
        <end position="330"/>
    </location>
</feature>
<dbReference type="Pfam" id="PF00645">
    <property type="entry name" value="zf-PARP"/>
    <property type="match status" value="1"/>
</dbReference>
<dbReference type="InterPro" id="IPR001510">
    <property type="entry name" value="Znf_PARP"/>
</dbReference>
<reference evidence="8 9" key="1">
    <citation type="submission" date="2023-01" db="EMBL/GenBank/DDBJ databases">
        <title>Analysis of 21 Apiospora genomes using comparative genomics revels a genus with tremendous synthesis potential of carbohydrate active enzymes and secondary metabolites.</title>
        <authorList>
            <person name="Sorensen T."/>
        </authorList>
    </citation>
    <scope>NUCLEOTIDE SEQUENCE [LARGE SCALE GENOMIC DNA]</scope>
    <source>
        <strain evidence="8 9">CBS 20057</strain>
    </source>
</reference>
<dbReference type="PROSITE" id="PS50064">
    <property type="entry name" value="ZF_PARP_2"/>
    <property type="match status" value="1"/>
</dbReference>
<evidence type="ECO:0000259" key="7">
    <source>
        <dbReference type="PROSITE" id="PS50064"/>
    </source>
</evidence>
<comment type="caution">
    <text evidence="8">The sequence shown here is derived from an EMBL/GenBank/DDBJ whole genome shotgun (WGS) entry which is preliminary data.</text>
</comment>
<keyword evidence="4" id="KW-0862">Zinc</keyword>
<keyword evidence="5" id="KW-0539">Nucleus</keyword>
<comment type="subcellular location">
    <subcellularLocation>
        <location evidence="1">Nucleus</location>
    </subcellularLocation>
</comment>
<dbReference type="SUPFAM" id="SSF52113">
    <property type="entry name" value="BRCT domain"/>
    <property type="match status" value="1"/>
</dbReference>
<keyword evidence="2" id="KW-0479">Metal-binding</keyword>
<feature type="domain" description="PARP-type" evidence="7">
    <location>
        <begin position="23"/>
        <end position="99"/>
    </location>
</feature>
<dbReference type="Gene3D" id="3.30.1740.10">
    <property type="entry name" value="Zinc finger, PARP-type"/>
    <property type="match status" value="1"/>
</dbReference>
<dbReference type="InterPro" id="IPR036957">
    <property type="entry name" value="Znf_PARP_sf"/>
</dbReference>
<dbReference type="InterPro" id="IPR001357">
    <property type="entry name" value="BRCT_dom"/>
</dbReference>
<evidence type="ECO:0000313" key="9">
    <source>
        <dbReference type="Proteomes" id="UP001396898"/>
    </source>
</evidence>
<name>A0ABR1SF49_9PEZI</name>
<gene>
    <name evidence="8" type="ORF">PG991_002351</name>
</gene>
<organism evidence="8 9">
    <name type="scientific">Apiospora marii</name>
    <dbReference type="NCBI Taxonomy" id="335849"/>
    <lineage>
        <taxon>Eukaryota</taxon>
        <taxon>Fungi</taxon>
        <taxon>Dikarya</taxon>
        <taxon>Ascomycota</taxon>
        <taxon>Pezizomycotina</taxon>
        <taxon>Sordariomycetes</taxon>
        <taxon>Xylariomycetidae</taxon>
        <taxon>Amphisphaeriales</taxon>
        <taxon>Apiosporaceae</taxon>
        <taxon>Apiospora</taxon>
    </lineage>
</organism>
<evidence type="ECO:0000256" key="2">
    <source>
        <dbReference type="ARBA" id="ARBA00022723"/>
    </source>
</evidence>
<evidence type="ECO:0000256" key="4">
    <source>
        <dbReference type="ARBA" id="ARBA00022833"/>
    </source>
</evidence>
<dbReference type="Gene3D" id="3.40.50.10190">
    <property type="entry name" value="BRCT domain"/>
    <property type="match status" value="1"/>
</dbReference>
<sequence>MLQTQFTSFPAETVHELAPDGRAACQDSQCQMFEHKIPQGALRFGTWVELPFMTCGQWKWKHWGCVSGRQLRNLQAAIYSGNNEGGAYNWAKIEGFDGLAEFPEVQARIRRVVAQGHIDDADFNGEPMCNTPGRTGIRRRGTITPSPIKVGPIIIPVVPVPIAIALDRANAFPLGDEAGTPASSSSILNPAIEKLTSGHADNKPSFVITGMFSATTQDEAEAMVISIGGTVESYPSETTSYAVVGAQPESWKITRFETYDTRVLNEKEFLEIIIQKGNVKHEDGTDPVQSTAKSEESDSIPGIKKEEEVEDPWEGLERGGGRSRSSKKNQASRYRRALLLIWRTIKLAIHQSN</sequence>
<dbReference type="Proteomes" id="UP001396898">
    <property type="component" value="Unassembled WGS sequence"/>
</dbReference>
<dbReference type="SMART" id="SM01336">
    <property type="entry name" value="zf-PARP"/>
    <property type="match status" value="1"/>
</dbReference>
<evidence type="ECO:0000256" key="1">
    <source>
        <dbReference type="ARBA" id="ARBA00004123"/>
    </source>
</evidence>
<evidence type="ECO:0000256" key="3">
    <source>
        <dbReference type="ARBA" id="ARBA00022771"/>
    </source>
</evidence>
<dbReference type="EMBL" id="JAQQWI010000006">
    <property type="protein sequence ID" value="KAK8032953.1"/>
    <property type="molecule type" value="Genomic_DNA"/>
</dbReference>
<protein>
    <recommendedName>
        <fullName evidence="7">PARP-type domain-containing protein</fullName>
    </recommendedName>
</protein>
<dbReference type="Pfam" id="PF00533">
    <property type="entry name" value="BRCT"/>
    <property type="match status" value="1"/>
</dbReference>
<keyword evidence="9" id="KW-1185">Reference proteome</keyword>
<feature type="region of interest" description="Disordered" evidence="6">
    <location>
        <begin position="123"/>
        <end position="142"/>
    </location>
</feature>
<dbReference type="InterPro" id="IPR036420">
    <property type="entry name" value="BRCT_dom_sf"/>
</dbReference>
<dbReference type="CDD" id="cd17748">
    <property type="entry name" value="BRCT_DNA_ligase_like"/>
    <property type="match status" value="1"/>
</dbReference>
<dbReference type="SUPFAM" id="SSF57716">
    <property type="entry name" value="Glucocorticoid receptor-like (DNA-binding domain)"/>
    <property type="match status" value="1"/>
</dbReference>